<dbReference type="GO" id="GO:0005524">
    <property type="term" value="F:ATP binding"/>
    <property type="evidence" value="ECO:0007669"/>
    <property type="project" value="InterPro"/>
</dbReference>
<dbReference type="EMBL" id="BLQM01000059">
    <property type="protein sequence ID" value="GMH57590.1"/>
    <property type="molecule type" value="Genomic_DNA"/>
</dbReference>
<proteinExistence type="predicted"/>
<dbReference type="InterPro" id="IPR001926">
    <property type="entry name" value="TrpB-like_PALP"/>
</dbReference>
<dbReference type="CDD" id="cd04301">
    <property type="entry name" value="NAT_SF"/>
    <property type="match status" value="1"/>
</dbReference>
<organism evidence="2 3">
    <name type="scientific">Triparma laevis f. inornata</name>
    <dbReference type="NCBI Taxonomy" id="1714386"/>
    <lineage>
        <taxon>Eukaryota</taxon>
        <taxon>Sar</taxon>
        <taxon>Stramenopiles</taxon>
        <taxon>Ochrophyta</taxon>
        <taxon>Bolidophyceae</taxon>
        <taxon>Parmales</taxon>
        <taxon>Triparmaceae</taxon>
        <taxon>Triparma</taxon>
    </lineage>
</organism>
<evidence type="ECO:0000259" key="1">
    <source>
        <dbReference type="PROSITE" id="PS51186"/>
    </source>
</evidence>
<dbReference type="InterPro" id="IPR036052">
    <property type="entry name" value="TrpB-like_PALP_sf"/>
</dbReference>
<dbReference type="GO" id="GO:0016747">
    <property type="term" value="F:acyltransferase activity, transferring groups other than amino-acyl groups"/>
    <property type="evidence" value="ECO:0007669"/>
    <property type="project" value="InterPro"/>
</dbReference>
<dbReference type="Gene3D" id="3.40.50.1100">
    <property type="match status" value="2"/>
</dbReference>
<dbReference type="Pfam" id="PF00291">
    <property type="entry name" value="PALP"/>
    <property type="match status" value="1"/>
</dbReference>
<dbReference type="Pfam" id="PF03702">
    <property type="entry name" value="AnmK"/>
    <property type="match status" value="1"/>
</dbReference>
<evidence type="ECO:0000313" key="3">
    <source>
        <dbReference type="Proteomes" id="UP001162640"/>
    </source>
</evidence>
<dbReference type="GO" id="GO:0016773">
    <property type="term" value="F:phosphotransferase activity, alcohol group as acceptor"/>
    <property type="evidence" value="ECO:0007669"/>
    <property type="project" value="InterPro"/>
</dbReference>
<dbReference type="PROSITE" id="PS51186">
    <property type="entry name" value="GNAT"/>
    <property type="match status" value="1"/>
</dbReference>
<name>A0A9W7DXC1_9STRA</name>
<comment type="caution">
    <text evidence="2">The sequence shown here is derived from an EMBL/GenBank/DDBJ whole genome shotgun (WGS) entry which is preliminary data.</text>
</comment>
<dbReference type="GO" id="GO:0006040">
    <property type="term" value="P:amino sugar metabolic process"/>
    <property type="evidence" value="ECO:0007669"/>
    <property type="project" value="InterPro"/>
</dbReference>
<dbReference type="Gene3D" id="3.40.630.30">
    <property type="match status" value="1"/>
</dbReference>
<gene>
    <name evidence="2" type="ORF">TL16_g02418</name>
</gene>
<dbReference type="Pfam" id="PF00583">
    <property type="entry name" value="Acetyltransf_1"/>
    <property type="match status" value="1"/>
</dbReference>
<dbReference type="InterPro" id="IPR043129">
    <property type="entry name" value="ATPase_NBD"/>
</dbReference>
<dbReference type="InterPro" id="IPR005338">
    <property type="entry name" value="Anhydro_N_Ac-Mur_kinase"/>
</dbReference>
<dbReference type="Proteomes" id="UP001162640">
    <property type="component" value="Unassembled WGS sequence"/>
</dbReference>
<dbReference type="Gene3D" id="3.30.420.40">
    <property type="match status" value="2"/>
</dbReference>
<dbReference type="SUPFAM" id="SSF53067">
    <property type="entry name" value="Actin-like ATPase domain"/>
    <property type="match status" value="1"/>
</dbReference>
<protein>
    <recommendedName>
        <fullName evidence="1">N-acetyltransferase domain-containing protein</fullName>
    </recommendedName>
</protein>
<dbReference type="SUPFAM" id="SSF55729">
    <property type="entry name" value="Acyl-CoA N-acyltransferases (Nat)"/>
    <property type="match status" value="1"/>
</dbReference>
<sequence>MMISTTSLRTLVRRSSILRPSSSHFSKSLLKQQPSTLRFSSVAAADFKDAMFDTSLTCTSCGNKHAGFPSPLFKCPNAATNTTADHVLMPTPLSSTDLTGLKSLAIPQTSTSSPFVKYRALLYPYRVAISNGMSDSTYCKIVTDLDDAIRELSGTGFVPTPMLERSWGEEKLFVKDESNQVAGSHKARHLFNVMTYLLVLDHLRPTSSIPMKATRRLTVASCGNAGLAAATIAAAADWPIDVCIPDNADPVVIQNLQKLGKNVNIMICPRVVSTVDHSDFGPVSTEGAADPTVAVFKNLIKEHNSMPLSVQGTECGVAVEGAQTIIFELLDQAREGGYDSLDFDELFIQVGGGALGAGLFQGLQRAADGELDKIIPGLKMPKIPNFNTVQAEGNAPLNRAFTKMQSDGKTAQEAAQTKSEYMFPWANPASVAHGILDDETYDWAELCRGMDTSKGSAVVVNDEQIREANAYAKSNFKVNSCFTGSVGLAGLMSTRRAGTSSSNPSIVVLSGVDRAFSTSAAKPTAHTGVTWARNGISYRQLESDFDADVLFEFNKKHGSTPYNFIPDEPVKKHFGKLATGETTVWGAFSGDELVGFISGETGGGYWLETGDGSASTCFINEFVVSPEHRGKRIGVNLTSMSVDPKAGIFSVDENIKEMYTTVHVGNVTSRTAFVKGGYREVMTYADAMRERDTTVLKFSKNSAIFPRGNSQTMRVVGVQSGNAVDGIDVGIFDFDPLVRSESDPRALAQSLNYTTVANKTFPFTPEERNYVLGLRAMRLENGNEYAEGNYKFGDWCAQRVNDLLDETGVDRSTIALIGSHGQTVSGHPHWEFGDLSVIAQKTGITVAGDFRPADVAAGGNGTPCTCTYDSIMLRPNAGEKKWRVTINIGGTSSVTFCPPWPTKGDAESEAMIPGGLDPGLGVFFMDLTVRAIDPTLEYDDDGKMARSGKVNEELLEEFLKNKYYQQSELPIGVGPDDFPETLWAEWHALAQSKGVSDLDLLTTFTELTAKQIAMACKRFGGEHIVNGATDDVLLRGGVCNNSYFVERLKANFEEQLGTDIERIKTLEDLNIDEDSWENAMYAMFGYLCYNNVYNFVPSCTGASRPVVGGRIAPGENFHSIRLTETPM</sequence>
<dbReference type="InterPro" id="IPR000182">
    <property type="entry name" value="GNAT_dom"/>
</dbReference>
<accession>A0A9W7DXC1</accession>
<dbReference type="PANTHER" id="PTHR30605:SF0">
    <property type="entry name" value="ANHYDRO-N-ACETYLMURAMIC ACID KINASE"/>
    <property type="match status" value="1"/>
</dbReference>
<feature type="domain" description="N-acetyltransferase" evidence="1">
    <location>
        <begin position="536"/>
        <end position="693"/>
    </location>
</feature>
<dbReference type="GO" id="GO:0009254">
    <property type="term" value="P:peptidoglycan turnover"/>
    <property type="evidence" value="ECO:0007669"/>
    <property type="project" value="InterPro"/>
</dbReference>
<dbReference type="SUPFAM" id="SSF53686">
    <property type="entry name" value="Tryptophan synthase beta subunit-like PLP-dependent enzymes"/>
    <property type="match status" value="1"/>
</dbReference>
<evidence type="ECO:0000313" key="2">
    <source>
        <dbReference type="EMBL" id="GMH57590.1"/>
    </source>
</evidence>
<dbReference type="AlphaFoldDB" id="A0A9W7DXC1"/>
<reference evidence="3" key="1">
    <citation type="journal article" date="2023" name="Commun. Biol.">
        <title>Genome analysis of Parmales, the sister group of diatoms, reveals the evolutionary specialization of diatoms from phago-mixotrophs to photoautotrophs.</title>
        <authorList>
            <person name="Ban H."/>
            <person name="Sato S."/>
            <person name="Yoshikawa S."/>
            <person name="Yamada K."/>
            <person name="Nakamura Y."/>
            <person name="Ichinomiya M."/>
            <person name="Sato N."/>
            <person name="Blanc-Mathieu R."/>
            <person name="Endo H."/>
            <person name="Kuwata A."/>
            <person name="Ogata H."/>
        </authorList>
    </citation>
    <scope>NUCLEOTIDE SEQUENCE [LARGE SCALE GENOMIC DNA]</scope>
</reference>
<dbReference type="PANTHER" id="PTHR30605">
    <property type="entry name" value="ANHYDRO-N-ACETYLMURAMIC ACID KINASE"/>
    <property type="match status" value="1"/>
</dbReference>
<dbReference type="InterPro" id="IPR016181">
    <property type="entry name" value="Acyl_CoA_acyltransferase"/>
</dbReference>